<evidence type="ECO:0000313" key="1">
    <source>
        <dbReference type="EMBL" id="AQQ75473.1"/>
    </source>
</evidence>
<dbReference type="EMBL" id="KY229234">
    <property type="protein sequence ID" value="AQQ75473.1"/>
    <property type="molecule type" value="Genomic_DNA"/>
</dbReference>
<name>A0A1S5Y356_9VIRU</name>
<accession>A0A1S5Y356</accession>
<sequence length="57" mass="6627">MANEIYLRGFEDAIEMVLDMLRQKGLLTPEIENTILRALATAKENKLQHIRRQLGLF</sequence>
<reference evidence="1" key="1">
    <citation type="journal article" date="2017" name="MBio">
        <title>Viruses in the Oceanic Basement.</title>
        <authorList>
            <person name="Nigro O.D."/>
            <person name="Jungbluth S.P."/>
            <person name="Steward G.F."/>
            <person name="Rappe M.S."/>
        </authorList>
    </citation>
    <scope>NUCLEOTIDE SEQUENCE</scope>
    <source>
        <strain evidence="1">JdFRA1000001</strain>
    </source>
</reference>
<proteinExistence type="predicted"/>
<organism evidence="1">
    <name type="scientific">uncultured archaeal virus</name>
    <dbReference type="NCBI Taxonomy" id="1960247"/>
    <lineage>
        <taxon>Viruses</taxon>
        <taxon>environmental samples</taxon>
    </lineage>
</organism>
<protein>
    <submittedName>
        <fullName evidence="1">Uncharacterized protein</fullName>
    </submittedName>
</protein>
<gene>
    <name evidence="1" type="ORF">JdFRA1000001_40c</name>
</gene>